<dbReference type="SUPFAM" id="SSF82693">
    <property type="entry name" value="Multidrug efflux transporter AcrB pore domain, PN1, PN2, PC1 and PC2 subdomains"/>
    <property type="match status" value="2"/>
</dbReference>
<dbReference type="PRINTS" id="PR00702">
    <property type="entry name" value="ACRIFLAVINRP"/>
</dbReference>
<dbReference type="SUPFAM" id="SSF82866">
    <property type="entry name" value="Multidrug efflux transporter AcrB transmembrane domain"/>
    <property type="match status" value="2"/>
</dbReference>
<feature type="transmembrane region" description="Helical" evidence="1">
    <location>
        <begin position="957"/>
        <end position="976"/>
    </location>
</feature>
<evidence type="ECO:0000256" key="1">
    <source>
        <dbReference type="SAM" id="Phobius"/>
    </source>
</evidence>
<evidence type="ECO:0000313" key="2">
    <source>
        <dbReference type="EMBL" id="NMJ43658.1"/>
    </source>
</evidence>
<feature type="transmembrane region" description="Helical" evidence="1">
    <location>
        <begin position="880"/>
        <end position="902"/>
    </location>
</feature>
<feature type="transmembrane region" description="Helical" evidence="1">
    <location>
        <begin position="363"/>
        <end position="384"/>
    </location>
</feature>
<dbReference type="Gene3D" id="1.20.1640.10">
    <property type="entry name" value="Multidrug efflux transporter AcrB transmembrane domain"/>
    <property type="match status" value="2"/>
</dbReference>
<dbReference type="Pfam" id="PF00873">
    <property type="entry name" value="ACR_tran"/>
    <property type="match status" value="1"/>
</dbReference>
<reference evidence="2 3" key="1">
    <citation type="submission" date="2020-03" db="EMBL/GenBank/DDBJ databases">
        <authorList>
            <person name="Sun Q."/>
        </authorList>
    </citation>
    <scope>NUCLEOTIDE SEQUENCE [LARGE SCALE GENOMIC DNA]</scope>
    <source>
        <strain evidence="2 3">JC162</strain>
    </source>
</reference>
<feature type="transmembrane region" description="Helical" evidence="1">
    <location>
        <begin position="523"/>
        <end position="543"/>
    </location>
</feature>
<dbReference type="Gene3D" id="3.30.70.1440">
    <property type="entry name" value="Multidrug efflux transporter AcrB pore domain"/>
    <property type="match status" value="1"/>
</dbReference>
<feature type="transmembrane region" description="Helical" evidence="1">
    <location>
        <begin position="16"/>
        <end position="36"/>
    </location>
</feature>
<protein>
    <submittedName>
        <fullName evidence="2">Efflux RND transporter permease subunit</fullName>
    </submittedName>
</protein>
<dbReference type="Gene3D" id="3.30.2090.10">
    <property type="entry name" value="Multidrug efflux transporter AcrB TolC docking domain, DN and DC subdomains"/>
    <property type="match status" value="2"/>
</dbReference>
<dbReference type="Gene3D" id="3.30.70.1320">
    <property type="entry name" value="Multidrug efflux transporter AcrB pore domain like"/>
    <property type="match status" value="1"/>
</dbReference>
<name>A0A848EJU4_9PROT</name>
<dbReference type="EMBL" id="JABBKX010000009">
    <property type="protein sequence ID" value="NMJ43658.1"/>
    <property type="molecule type" value="Genomic_DNA"/>
</dbReference>
<dbReference type="GO" id="GO:0042910">
    <property type="term" value="F:xenobiotic transmembrane transporter activity"/>
    <property type="evidence" value="ECO:0007669"/>
    <property type="project" value="TreeGrafter"/>
</dbReference>
<feature type="transmembrane region" description="Helical" evidence="1">
    <location>
        <begin position="461"/>
        <end position="487"/>
    </location>
</feature>
<feature type="transmembrane region" description="Helical" evidence="1">
    <location>
        <begin position="390"/>
        <end position="413"/>
    </location>
</feature>
<keyword evidence="1" id="KW-0812">Transmembrane</keyword>
<organism evidence="2 3">
    <name type="scientific">Neoroseomonas marina</name>
    <dbReference type="NCBI Taxonomy" id="1232220"/>
    <lineage>
        <taxon>Bacteria</taxon>
        <taxon>Pseudomonadati</taxon>
        <taxon>Pseudomonadota</taxon>
        <taxon>Alphaproteobacteria</taxon>
        <taxon>Acetobacterales</taxon>
        <taxon>Acetobacteraceae</taxon>
        <taxon>Neoroseomonas</taxon>
    </lineage>
</organism>
<dbReference type="PANTHER" id="PTHR32063">
    <property type="match status" value="1"/>
</dbReference>
<feature type="transmembrane region" description="Helical" evidence="1">
    <location>
        <begin position="425"/>
        <end position="449"/>
    </location>
</feature>
<feature type="transmembrane region" description="Helical" evidence="1">
    <location>
        <begin position="982"/>
        <end position="1004"/>
    </location>
</feature>
<proteinExistence type="predicted"/>
<keyword evidence="1" id="KW-1133">Transmembrane helix</keyword>
<dbReference type="GO" id="GO:0005886">
    <property type="term" value="C:plasma membrane"/>
    <property type="evidence" value="ECO:0007669"/>
    <property type="project" value="TreeGrafter"/>
</dbReference>
<feature type="transmembrane region" description="Helical" evidence="1">
    <location>
        <begin position="340"/>
        <end position="356"/>
    </location>
</feature>
<dbReference type="AlphaFoldDB" id="A0A848EJU4"/>
<dbReference type="InterPro" id="IPR027463">
    <property type="entry name" value="AcrB_DN_DC_subdom"/>
</dbReference>
<dbReference type="Proteomes" id="UP000548582">
    <property type="component" value="Unassembled WGS sequence"/>
</dbReference>
<evidence type="ECO:0000313" key="3">
    <source>
        <dbReference type="Proteomes" id="UP000548582"/>
    </source>
</evidence>
<gene>
    <name evidence="2" type="ORF">GWK16_20595</name>
</gene>
<dbReference type="RefSeq" id="WP_170055859.1">
    <property type="nucleotide sequence ID" value="NZ_JABBKX010000009.1"/>
</dbReference>
<feature type="transmembrane region" description="Helical" evidence="1">
    <location>
        <begin position="908"/>
        <end position="930"/>
    </location>
</feature>
<keyword evidence="1" id="KW-0472">Membrane</keyword>
<comment type="caution">
    <text evidence="2">The sequence shown here is derived from an EMBL/GenBank/DDBJ whole genome shotgun (WGS) entry which is preliminary data.</text>
</comment>
<accession>A0A848EJU4</accession>
<dbReference type="Gene3D" id="3.30.70.1430">
    <property type="entry name" value="Multidrug efflux transporter AcrB pore domain"/>
    <property type="match status" value="2"/>
</dbReference>
<keyword evidence="3" id="KW-1185">Reference proteome</keyword>
<dbReference type="SUPFAM" id="SSF82714">
    <property type="entry name" value="Multidrug efflux transporter AcrB TolC docking domain, DN and DC subdomains"/>
    <property type="match status" value="2"/>
</dbReference>
<feature type="transmembrane region" description="Helical" evidence="1">
    <location>
        <begin position="854"/>
        <end position="873"/>
    </location>
</feature>
<dbReference type="InterPro" id="IPR001036">
    <property type="entry name" value="Acrflvin-R"/>
</dbReference>
<sequence>MIGPNLSAWAIGRRSLVIYFMIVALVAGAFAFVKLGRNEDPAFTFRTMIVSAVWPGATIEETLQQVTERLERTLQETPNLDRLRSYTVPGQTTIFVDLKGLTPPQVVPDMWYQVRRRVADMRHTLPQGVVGPFFNDDFGDTFGIIYGFTADGFSQRELRDFVEQARSRLLLVPDVSKVEILGAQDERIFIEFSTERLAGLGLNYGALVTALQAQNLVRPAGVVETGQERLVVRVSGAFENEQDILAVNFVIGDRIFRLGDLAEVRRGYADPPQPMFRVNGQPAIGLAVAMREAGDILALGRNIKAAMDEIRATLPIGIEPVLVADQSVTVDEAIGDFTDSLWQAILIIMAASFVALGMRAGSVVALSIPLTLAIVFPLMSVFGIDLQRISLGALIIALTLLVDDAMTTIDAMIRRLAAGDSKPKAATFAYTTLASSMLTGTLVTIAGFVPIGFARSSAGEYTFSIFAVVGIALIVSWFVAVIFAPLLGMAILKAPTGTVEPEKPGRVLVAYTRFLTTAMRFKWATIAFTVAMFGVSVFAMQFVPRQFFPSSDRTELLVEVTLPQNASIFASEEVAKRLDAALAQDPDVQRWSTYVGRGAIRFYLPLNVQLALPFFSQAVVVAKDLPGRERLHRRLETLLAEEFPSAVARVYPLELGPPVGWPLQYRVSGPEIERVRSIAQDVAKLMAEAPGARHVHFDWMEPARQLRVRVDQDEARRVGLSSAQLATALNAAVTGSTVTQIRDDIYLINVVARATAEQRLSLDTLRGIQLPIPGGRTVPLAQLATFEYAQEYPLIWRRDRMPTLTVRADVNPGVLPDTVVAQLDPRIAALNASLPRGYHVALGGIAEESAYSQASVLAVVPMMLLIMLTLLMFQLGSFRRLFLVLALLPLGIIGVVLALLVFNRPLGFVAILGILSLLGMIAKNAVILVMQIESDRAEGKSVWDAVIASASSRLRPMLLTAISTVLGLIPIAPTVFWGPMAFAIMGGLMIATLLTLVFLPTLYVTVFRGRPPEPAAEA</sequence>
<dbReference type="PANTHER" id="PTHR32063:SF64">
    <property type="entry name" value="ACRB_ACRD_ACRF FAMILY PROTEIN"/>
    <property type="match status" value="1"/>
</dbReference>